<protein>
    <submittedName>
        <fullName evidence="1">Uncharacterized protein</fullName>
    </submittedName>
</protein>
<gene>
    <name evidence="1" type="ORF">LCGC14_1538740</name>
</gene>
<proteinExistence type="predicted"/>
<reference evidence="1" key="1">
    <citation type="journal article" date="2015" name="Nature">
        <title>Complex archaea that bridge the gap between prokaryotes and eukaryotes.</title>
        <authorList>
            <person name="Spang A."/>
            <person name="Saw J.H."/>
            <person name="Jorgensen S.L."/>
            <person name="Zaremba-Niedzwiedzka K."/>
            <person name="Martijn J."/>
            <person name="Lind A.E."/>
            <person name="van Eijk R."/>
            <person name="Schleper C."/>
            <person name="Guy L."/>
            <person name="Ettema T.J."/>
        </authorList>
    </citation>
    <scope>NUCLEOTIDE SEQUENCE</scope>
</reference>
<comment type="caution">
    <text evidence="1">The sequence shown here is derived from an EMBL/GenBank/DDBJ whole genome shotgun (WGS) entry which is preliminary data.</text>
</comment>
<sequence>MEYTAENYQTQKALGQRRSNGIKPLKKLSSWHKKALLFHLAGFSNSDIAAAFNKTDSTISLILSDPLSQTVIERIHKGYDHEFRALYGKAVEGLRNRMDDSDPMVQLRAIDSWMRESARREDRKEGIRSAEDVIQAIYDRIGNTNIQINVGGNQ</sequence>
<dbReference type="AlphaFoldDB" id="A0A0F9ITR5"/>
<organism evidence="1">
    <name type="scientific">marine sediment metagenome</name>
    <dbReference type="NCBI Taxonomy" id="412755"/>
    <lineage>
        <taxon>unclassified sequences</taxon>
        <taxon>metagenomes</taxon>
        <taxon>ecological metagenomes</taxon>
    </lineage>
</organism>
<dbReference type="EMBL" id="LAZR01011620">
    <property type="protein sequence ID" value="KKM60744.1"/>
    <property type="molecule type" value="Genomic_DNA"/>
</dbReference>
<accession>A0A0F9ITR5</accession>
<evidence type="ECO:0000313" key="1">
    <source>
        <dbReference type="EMBL" id="KKM60744.1"/>
    </source>
</evidence>
<name>A0A0F9ITR5_9ZZZZ</name>